<gene>
    <name evidence="2" type="ORF">BUFA31_25110</name>
</gene>
<keyword evidence="3" id="KW-1185">Reference proteome</keyword>
<feature type="transmembrane region" description="Helical" evidence="1">
    <location>
        <begin position="51"/>
        <end position="68"/>
    </location>
</feature>
<comment type="caution">
    <text evidence="2">The sequence shown here is derived from an EMBL/GenBank/DDBJ whole genome shotgun (WGS) entry which is preliminary data.</text>
</comment>
<accession>A0ABQ1E371</accession>
<feature type="transmembrane region" description="Helical" evidence="1">
    <location>
        <begin position="12"/>
        <end position="31"/>
    </location>
</feature>
<protein>
    <recommendedName>
        <fullName evidence="4">ABC transporter permease</fullName>
    </recommendedName>
</protein>
<dbReference type="RefSeq" id="WP_118730086.1">
    <property type="nucleotide sequence ID" value="NZ_BLYJ01000043.1"/>
</dbReference>
<keyword evidence="1" id="KW-0812">Transmembrane</keyword>
<feature type="transmembrane region" description="Helical" evidence="1">
    <location>
        <begin position="163"/>
        <end position="179"/>
    </location>
</feature>
<dbReference type="EMBL" id="BLYJ01000043">
    <property type="protein sequence ID" value="GFO89347.1"/>
    <property type="molecule type" value="Genomic_DNA"/>
</dbReference>
<feature type="transmembrane region" description="Helical" evidence="1">
    <location>
        <begin position="133"/>
        <end position="156"/>
    </location>
</feature>
<feature type="transmembrane region" description="Helical" evidence="1">
    <location>
        <begin position="95"/>
        <end position="121"/>
    </location>
</feature>
<evidence type="ECO:0000313" key="2">
    <source>
        <dbReference type="EMBL" id="GFO89347.1"/>
    </source>
</evidence>
<sequence length="239" mass="26693">MKADLIRCFRNPLYWLVLGAGLSVRAVLAYFDSRFRSDAFWSLSAEFWNKIGSVTLGFLVLLVLIRLFSADRETGVFPVINSTAYGRSTLFRNRLIAGSIAASAGAVLLAAGNHALSILISGRLPQPDGWNHAWFRSTAIVLIGTIGFFLFAAFVCDSLKNQPAAMCICGAPFAFSYFINADVLKKFEFFWFVRYGFFAEWMRGRRIGVTPGVWGVWYALLLGGLLLAAIHQRKERKEL</sequence>
<reference evidence="2 3" key="1">
    <citation type="submission" date="2020-06" db="EMBL/GenBank/DDBJ databases">
        <title>Characterization of fructooligosaccharide metabolism and fructooligosaccharide-degrading enzymes in human commensal butyrate producers.</title>
        <authorList>
            <person name="Tanno H."/>
            <person name="Fujii T."/>
            <person name="Hirano K."/>
            <person name="Maeno S."/>
            <person name="Tonozuka T."/>
            <person name="Sakamoto M."/>
            <person name="Ohkuma M."/>
            <person name="Tochio T."/>
            <person name="Endo A."/>
        </authorList>
    </citation>
    <scope>NUCLEOTIDE SEQUENCE [LARGE SCALE GENOMIC DNA]</scope>
    <source>
        <strain evidence="2 3">JCM 31056</strain>
    </source>
</reference>
<evidence type="ECO:0000313" key="3">
    <source>
        <dbReference type="Proteomes" id="UP000620147"/>
    </source>
</evidence>
<organism evidence="2 3">
    <name type="scientific">Butyricicoccus faecihominis</name>
    <dbReference type="NCBI Taxonomy" id="1712515"/>
    <lineage>
        <taxon>Bacteria</taxon>
        <taxon>Bacillati</taxon>
        <taxon>Bacillota</taxon>
        <taxon>Clostridia</taxon>
        <taxon>Eubacteriales</taxon>
        <taxon>Butyricicoccaceae</taxon>
        <taxon>Butyricicoccus</taxon>
    </lineage>
</organism>
<evidence type="ECO:0008006" key="4">
    <source>
        <dbReference type="Google" id="ProtNLM"/>
    </source>
</evidence>
<feature type="transmembrane region" description="Helical" evidence="1">
    <location>
        <begin position="212"/>
        <end position="230"/>
    </location>
</feature>
<name>A0ABQ1E371_9FIRM</name>
<keyword evidence="1" id="KW-0472">Membrane</keyword>
<proteinExistence type="predicted"/>
<keyword evidence="1" id="KW-1133">Transmembrane helix</keyword>
<dbReference type="Proteomes" id="UP000620147">
    <property type="component" value="Unassembled WGS sequence"/>
</dbReference>
<evidence type="ECO:0000256" key="1">
    <source>
        <dbReference type="SAM" id="Phobius"/>
    </source>
</evidence>